<organism evidence="1 2">
    <name type="scientific">Zalaria obscura</name>
    <dbReference type="NCBI Taxonomy" id="2024903"/>
    <lineage>
        <taxon>Eukaryota</taxon>
        <taxon>Fungi</taxon>
        <taxon>Dikarya</taxon>
        <taxon>Ascomycota</taxon>
        <taxon>Pezizomycotina</taxon>
        <taxon>Dothideomycetes</taxon>
        <taxon>Dothideomycetidae</taxon>
        <taxon>Dothideales</taxon>
        <taxon>Zalariaceae</taxon>
        <taxon>Zalaria</taxon>
    </lineage>
</organism>
<dbReference type="Proteomes" id="UP001320706">
    <property type="component" value="Unassembled WGS sequence"/>
</dbReference>
<comment type="caution">
    <text evidence="1">The sequence shown here is derived from an EMBL/GenBank/DDBJ whole genome shotgun (WGS) entry which is preliminary data.</text>
</comment>
<evidence type="ECO:0000313" key="1">
    <source>
        <dbReference type="EMBL" id="KAK8210159.1"/>
    </source>
</evidence>
<sequence>MRGYSVEMTSSDSSDPLDGPSWDSVRMFPSFANESLGADSSGQSRLQPSYPLSTVPPLTIDPRVLSLVGDWSNIPSHTEGPIQDEMTDIDFVEYDASAGVYEPRMQAEYQGGRVGQDEDDHGHNTEAISEYDSDEGADNNFPLEGSSMNPEYGASGWDSRYNTLTAKGGPFSYNPAVPNGNDDTTSFRSSPLPTHTKHVLEGRYYDQPTSDHEAYTDSSGHLSAGYNGYSFSSSMVHAEGVDDSEVDVTGMTSHDEAMESDDEDKPASDGLPRQGHGFPTQAYGSSDEPPHHGGSYQYRSNDGSHYSVSSRHHQRPYPDHQLRSGPFSSQADSRASIGNDDSQSVDQIQYQWFQAYQRSPVNNESMRDWTDGQYLPGLQKNSPYIPSEQLLRPLHQYQQPPAPVHVNEDYRASLTFAGRHPTYGNHPPAVTQQPGPSYTYYTDGAANQVEAGPSTAPQNSNHLLYNTSIPLRPLPIDGQQAHHDMRVRNDEVEDGSQDVLHSQAIARMEPSRIEQAATQSSSQEHVHHVARVHDESKRKLLCTYCDLKRPFKDKKDLVRHLKKHDPDRVLFRCGEASCSNRKGFMDLFYHLCD</sequence>
<proteinExistence type="predicted"/>
<accession>A0ACC3SEJ9</accession>
<dbReference type="EMBL" id="JAMKPW020000016">
    <property type="protein sequence ID" value="KAK8210159.1"/>
    <property type="molecule type" value="Genomic_DNA"/>
</dbReference>
<reference evidence="1" key="1">
    <citation type="submission" date="2024-02" db="EMBL/GenBank/DDBJ databases">
        <title>Metagenome Assembled Genome of Zalaria obscura JY119.</title>
        <authorList>
            <person name="Vighnesh L."/>
            <person name="Jagadeeshwari U."/>
            <person name="Venkata Ramana C."/>
            <person name="Sasikala C."/>
        </authorList>
    </citation>
    <scope>NUCLEOTIDE SEQUENCE</scope>
    <source>
        <strain evidence="1">JY119</strain>
    </source>
</reference>
<evidence type="ECO:0000313" key="2">
    <source>
        <dbReference type="Proteomes" id="UP001320706"/>
    </source>
</evidence>
<name>A0ACC3SEJ9_9PEZI</name>
<keyword evidence="2" id="KW-1185">Reference proteome</keyword>
<protein>
    <submittedName>
        <fullName evidence="1">Uncharacterized protein</fullName>
    </submittedName>
</protein>
<gene>
    <name evidence="1" type="ORF">M8818_003647</name>
</gene>